<dbReference type="PANTHER" id="PTHR14186:SF19">
    <property type="entry name" value="INSULIN-LIKE GROWTH FACTOR-BINDING PROTEIN 7"/>
    <property type="match status" value="1"/>
</dbReference>
<dbReference type="PROSITE" id="PS51257">
    <property type="entry name" value="PROKAR_LIPOPROTEIN"/>
    <property type="match status" value="1"/>
</dbReference>
<evidence type="ECO:0000256" key="5">
    <source>
        <dbReference type="SAM" id="SignalP"/>
    </source>
</evidence>
<dbReference type="InterPro" id="IPR000867">
    <property type="entry name" value="IGFBP-like"/>
</dbReference>
<dbReference type="AlphaFoldDB" id="A0A1L4BJ69"/>
<protein>
    <submittedName>
        <fullName evidence="7">Venom toxin</fullName>
    </submittedName>
</protein>
<dbReference type="Gene3D" id="4.10.40.20">
    <property type="match status" value="1"/>
</dbReference>
<sequence>MASKLCLNIVILFAIISSTMALSCRFCDSSQCPPPPTNCPVGTVRDVCGCCLVCAKAENEPCGGFPGIFGKCGKGLKCVYEPNVIVFHGICKKA</sequence>
<feature type="signal peptide" evidence="5">
    <location>
        <begin position="1"/>
        <end position="21"/>
    </location>
</feature>
<comment type="subcellular location">
    <subcellularLocation>
        <location evidence="1">Secreted</location>
    </subcellularLocation>
</comment>
<evidence type="ECO:0000259" key="6">
    <source>
        <dbReference type="PROSITE" id="PS51323"/>
    </source>
</evidence>
<evidence type="ECO:0000256" key="1">
    <source>
        <dbReference type="ARBA" id="ARBA00004613"/>
    </source>
</evidence>
<evidence type="ECO:0000256" key="2">
    <source>
        <dbReference type="ARBA" id="ARBA00022525"/>
    </source>
</evidence>
<dbReference type="Pfam" id="PF00219">
    <property type="entry name" value="IGFBP"/>
    <property type="match status" value="1"/>
</dbReference>
<keyword evidence="3 5" id="KW-0732">Signal</keyword>
<dbReference type="InterPro" id="IPR011390">
    <property type="entry name" value="IGFBP_rP_mac25"/>
</dbReference>
<keyword evidence="2" id="KW-0964">Secreted</keyword>
<dbReference type="PROSITE" id="PS51323">
    <property type="entry name" value="IGFBP_N_2"/>
    <property type="match status" value="1"/>
</dbReference>
<organism evidence="7">
    <name type="scientific">Hemiscorpius lepturus</name>
    <name type="common">Scorpion</name>
    <dbReference type="NCBI Taxonomy" id="520031"/>
    <lineage>
        <taxon>Eukaryota</taxon>
        <taxon>Metazoa</taxon>
        <taxon>Ecdysozoa</taxon>
        <taxon>Arthropoda</taxon>
        <taxon>Chelicerata</taxon>
        <taxon>Arachnida</taxon>
        <taxon>Scorpiones</taxon>
        <taxon>Iurida</taxon>
        <taxon>Scorpionoidea</taxon>
        <taxon>Hemiscorpiidae</taxon>
    </lineage>
</organism>
<dbReference type="GO" id="GO:0005576">
    <property type="term" value="C:extracellular region"/>
    <property type="evidence" value="ECO:0007669"/>
    <property type="project" value="UniProtKB-SubCell"/>
</dbReference>
<dbReference type="EMBL" id="KX924485">
    <property type="protein sequence ID" value="API81348.1"/>
    <property type="molecule type" value="mRNA"/>
</dbReference>
<dbReference type="SMART" id="SM00121">
    <property type="entry name" value="IB"/>
    <property type="match status" value="1"/>
</dbReference>
<name>A0A1L4BJ69_HEMLE</name>
<dbReference type="GO" id="GO:0001558">
    <property type="term" value="P:regulation of cell growth"/>
    <property type="evidence" value="ECO:0007669"/>
    <property type="project" value="InterPro"/>
</dbReference>
<evidence type="ECO:0000256" key="4">
    <source>
        <dbReference type="ARBA" id="ARBA00023157"/>
    </source>
</evidence>
<accession>A0A1L4BJ69</accession>
<feature type="domain" description="IGFBP N-terminal" evidence="6">
    <location>
        <begin position="20"/>
        <end position="94"/>
    </location>
</feature>
<dbReference type="GO" id="GO:0009966">
    <property type="term" value="P:regulation of signal transduction"/>
    <property type="evidence" value="ECO:0007669"/>
    <property type="project" value="TreeGrafter"/>
</dbReference>
<dbReference type="InterPro" id="IPR009030">
    <property type="entry name" value="Growth_fac_rcpt_cys_sf"/>
</dbReference>
<feature type="chain" id="PRO_5013199452" evidence="5">
    <location>
        <begin position="22"/>
        <end position="94"/>
    </location>
</feature>
<proteinExistence type="evidence at transcript level"/>
<keyword evidence="4" id="KW-1015">Disulfide bond</keyword>
<evidence type="ECO:0000313" key="7">
    <source>
        <dbReference type="EMBL" id="API81348.1"/>
    </source>
</evidence>
<dbReference type="SUPFAM" id="SSF57184">
    <property type="entry name" value="Growth factor receptor domain"/>
    <property type="match status" value="1"/>
</dbReference>
<reference evidence="7" key="1">
    <citation type="journal article" date="2016" name="Toxicon">
        <title>The first report on transcriptome analysis of the venom gland of Iranian scorpion, Hemiscorpius lepturus.</title>
        <authorList>
            <person name="Kazemi-Lomedasht F."/>
            <person name="Khalaj V."/>
            <person name="Bagheri K.P."/>
            <person name="Behdani M."/>
            <person name="Shahbazzadeh D."/>
        </authorList>
    </citation>
    <scope>NUCLEOTIDE SEQUENCE</scope>
    <source>
        <strain evidence="7">HLVPr7</strain>
        <tissue evidence="7">Venom gland</tissue>
    </source>
</reference>
<dbReference type="GO" id="GO:0005520">
    <property type="term" value="F:insulin-like growth factor binding"/>
    <property type="evidence" value="ECO:0007669"/>
    <property type="project" value="InterPro"/>
</dbReference>
<evidence type="ECO:0000256" key="3">
    <source>
        <dbReference type="ARBA" id="ARBA00022729"/>
    </source>
</evidence>
<dbReference type="PANTHER" id="PTHR14186">
    <property type="entry name" value="INSULIN-LIKE GROWTH FACTOR BINDING PROTEIN-RELATED"/>
    <property type="match status" value="1"/>
</dbReference>